<keyword evidence="1" id="KW-0812">Transmembrane</keyword>
<reference evidence="2 3" key="1">
    <citation type="submission" date="2017-04" db="EMBL/GenBank/DDBJ databases">
        <title>Comparative genome analysis of Subtercola boreus.</title>
        <authorList>
            <person name="Cho Y.-J."/>
            <person name="Cho A."/>
            <person name="Kim O.-S."/>
            <person name="Lee J.-I."/>
        </authorList>
    </citation>
    <scope>NUCLEOTIDE SEQUENCE [LARGE SCALE GENOMIC DNA]</scope>
    <source>
        <strain evidence="2 3">P27479</strain>
    </source>
</reference>
<dbReference type="AlphaFoldDB" id="A0A3E0VT68"/>
<feature type="transmembrane region" description="Helical" evidence="1">
    <location>
        <begin position="44"/>
        <end position="68"/>
    </location>
</feature>
<feature type="transmembrane region" description="Helical" evidence="1">
    <location>
        <begin position="6"/>
        <end position="23"/>
    </location>
</feature>
<name>A0A3E0VT68_9MICO</name>
<protein>
    <submittedName>
        <fullName evidence="2">Uncharacterized protein</fullName>
    </submittedName>
</protein>
<dbReference type="EMBL" id="NBXB01000038">
    <property type="protein sequence ID" value="RFA13086.1"/>
    <property type="molecule type" value="Genomic_DNA"/>
</dbReference>
<sequence length="107" mass="11813">MNEYSLYEGAMQVVPLLLIALFLDRRSSADQTGTSRSAKLWLRLQNRIIAVLGIVAFFVSMFVIAGVFEHTTLTASMVISALSGSIGLLFSLIWRRLDTHPPSNPTT</sequence>
<comment type="caution">
    <text evidence="2">The sequence shown here is derived from an EMBL/GenBank/DDBJ whole genome shotgun (WGS) entry which is preliminary data.</text>
</comment>
<evidence type="ECO:0000256" key="1">
    <source>
        <dbReference type="SAM" id="Phobius"/>
    </source>
</evidence>
<proteinExistence type="predicted"/>
<feature type="transmembrane region" description="Helical" evidence="1">
    <location>
        <begin position="74"/>
        <end position="94"/>
    </location>
</feature>
<dbReference type="OrthoDB" id="5118594at2"/>
<evidence type="ECO:0000313" key="2">
    <source>
        <dbReference type="EMBL" id="RFA13086.1"/>
    </source>
</evidence>
<dbReference type="RefSeq" id="WP_116412406.1">
    <property type="nucleotide sequence ID" value="NZ_NBXB01000038.1"/>
</dbReference>
<accession>A0A3E0VT68</accession>
<dbReference type="Proteomes" id="UP000256541">
    <property type="component" value="Unassembled WGS sequence"/>
</dbReference>
<keyword evidence="1" id="KW-0472">Membrane</keyword>
<evidence type="ECO:0000313" key="3">
    <source>
        <dbReference type="Proteomes" id="UP000256541"/>
    </source>
</evidence>
<keyword evidence="1" id="KW-1133">Transmembrane helix</keyword>
<gene>
    <name evidence="2" type="ORF">B7R22_14315</name>
</gene>
<organism evidence="2 3">
    <name type="scientific">Subtercola boreus</name>
    <dbReference type="NCBI Taxonomy" id="120213"/>
    <lineage>
        <taxon>Bacteria</taxon>
        <taxon>Bacillati</taxon>
        <taxon>Actinomycetota</taxon>
        <taxon>Actinomycetes</taxon>
        <taxon>Micrococcales</taxon>
        <taxon>Microbacteriaceae</taxon>
        <taxon>Subtercola</taxon>
    </lineage>
</organism>